<dbReference type="SUPFAM" id="SSF51306">
    <property type="entry name" value="LexA/Signal peptidase"/>
    <property type="match status" value="1"/>
</dbReference>
<dbReference type="Proteomes" id="UP000198615">
    <property type="component" value="Unassembled WGS sequence"/>
</dbReference>
<evidence type="ECO:0000256" key="1">
    <source>
        <dbReference type="ARBA" id="ARBA00019232"/>
    </source>
</evidence>
<evidence type="ECO:0000313" key="5">
    <source>
        <dbReference type="EMBL" id="SDG59470.1"/>
    </source>
</evidence>
<evidence type="ECO:0000313" key="6">
    <source>
        <dbReference type="Proteomes" id="UP000198615"/>
    </source>
</evidence>
<dbReference type="AlphaFoldDB" id="A0A8G2BMS8"/>
<dbReference type="InterPro" id="IPR000223">
    <property type="entry name" value="Pept_S26A_signal_pept_1"/>
</dbReference>
<accession>A0A8G2BMS8</accession>
<dbReference type="GO" id="GO:0016020">
    <property type="term" value="C:membrane"/>
    <property type="evidence" value="ECO:0007669"/>
    <property type="project" value="UniProtKB-SubCell"/>
</dbReference>
<gene>
    <name evidence="4" type="ORF">SAMN05660686_03949</name>
    <name evidence="5" type="ORF">SAMN05660686_04969</name>
</gene>
<comment type="similarity">
    <text evidence="2">Belongs to the peptidase S26 family.</text>
</comment>
<evidence type="ECO:0000313" key="4">
    <source>
        <dbReference type="EMBL" id="SDG29145.1"/>
    </source>
</evidence>
<comment type="caution">
    <text evidence="5">The sequence shown here is derived from an EMBL/GenBank/DDBJ whole genome shotgun (WGS) entry which is preliminary data.</text>
</comment>
<dbReference type="EMBL" id="FNBW01000029">
    <property type="protein sequence ID" value="SDG59470.1"/>
    <property type="molecule type" value="Genomic_DNA"/>
</dbReference>
<dbReference type="GO" id="GO:0006465">
    <property type="term" value="P:signal peptide processing"/>
    <property type="evidence" value="ECO:0007669"/>
    <property type="project" value="InterPro"/>
</dbReference>
<keyword evidence="2" id="KW-0378">Hydrolase</keyword>
<comment type="subcellular location">
    <subcellularLocation>
        <location evidence="2">Membrane</location>
        <topology evidence="2">Single-pass type II membrane protein</topology>
    </subcellularLocation>
</comment>
<dbReference type="Gene3D" id="2.10.109.10">
    <property type="entry name" value="Umud Fragment, subunit A"/>
    <property type="match status" value="1"/>
</dbReference>
<dbReference type="EMBL" id="FNBW01000013">
    <property type="protein sequence ID" value="SDG29145.1"/>
    <property type="molecule type" value="Genomic_DNA"/>
</dbReference>
<organism evidence="5 6">
    <name type="scientific">Thalassobaculum litoreum DSM 18839</name>
    <dbReference type="NCBI Taxonomy" id="1123362"/>
    <lineage>
        <taxon>Bacteria</taxon>
        <taxon>Pseudomonadati</taxon>
        <taxon>Pseudomonadota</taxon>
        <taxon>Alphaproteobacteria</taxon>
        <taxon>Rhodospirillales</taxon>
        <taxon>Thalassobaculaceae</taxon>
        <taxon>Thalassobaculum</taxon>
    </lineage>
</organism>
<dbReference type="NCBIfam" id="TIGR02227">
    <property type="entry name" value="sigpep_I_bact"/>
    <property type="match status" value="1"/>
</dbReference>
<dbReference type="GO" id="GO:0009003">
    <property type="term" value="F:signal peptidase activity"/>
    <property type="evidence" value="ECO:0007669"/>
    <property type="project" value="UniProtKB-EC"/>
</dbReference>
<sequence>MMYPANCSGSAQTGDLVVFRSGAHKMPIIKQVRGVAGDTFAMRGDGRIILNGDVLRNALGQPYILSAGRSKMIALYERDFDGVIPLDAYLVLGTMTGGGLDSTRLGLISHRDVVGVVRMGDGAQAASSASP</sequence>
<dbReference type="EC" id="3.4.21.89" evidence="2"/>
<name>A0A8G2BMS8_9PROT</name>
<dbReference type="GO" id="GO:0004252">
    <property type="term" value="F:serine-type endopeptidase activity"/>
    <property type="evidence" value="ECO:0007669"/>
    <property type="project" value="InterPro"/>
</dbReference>
<reference evidence="5 6" key="1">
    <citation type="submission" date="2016-10" db="EMBL/GenBank/DDBJ databases">
        <authorList>
            <person name="Varghese N."/>
            <person name="Submissions S."/>
        </authorList>
    </citation>
    <scope>NUCLEOTIDE SEQUENCE [LARGE SCALE GENOMIC DNA]</scope>
    <source>
        <strain evidence="5 6">DSM 18839</strain>
    </source>
</reference>
<proteinExistence type="inferred from homology"/>
<protein>
    <recommendedName>
        <fullName evidence="1 2">Signal peptidase I</fullName>
        <ecNumber evidence="2">3.4.21.89</ecNumber>
    </recommendedName>
</protein>
<feature type="domain" description="Peptidase S26" evidence="3">
    <location>
        <begin position="9"/>
        <end position="118"/>
    </location>
</feature>
<keyword evidence="2" id="KW-0645">Protease</keyword>
<evidence type="ECO:0000256" key="2">
    <source>
        <dbReference type="RuleBase" id="RU362042"/>
    </source>
</evidence>
<comment type="catalytic activity">
    <reaction evidence="2">
        <text>Cleavage of hydrophobic, N-terminal signal or leader sequences from secreted and periplasmic proteins.</text>
        <dbReference type="EC" id="3.4.21.89"/>
    </reaction>
</comment>
<dbReference type="InterPro" id="IPR036286">
    <property type="entry name" value="LexA/Signal_pep-like_sf"/>
</dbReference>
<evidence type="ECO:0000259" key="3">
    <source>
        <dbReference type="Pfam" id="PF10502"/>
    </source>
</evidence>
<dbReference type="Pfam" id="PF10502">
    <property type="entry name" value="Peptidase_S26"/>
    <property type="match status" value="1"/>
</dbReference>
<dbReference type="InterPro" id="IPR019533">
    <property type="entry name" value="Peptidase_S26"/>
</dbReference>
<keyword evidence="6" id="KW-1185">Reference proteome</keyword>